<dbReference type="Proteomes" id="UP001189624">
    <property type="component" value="Chromosome 6"/>
</dbReference>
<reference evidence="1" key="1">
    <citation type="submission" date="2023-10" db="EMBL/GenBank/DDBJ databases">
        <authorList>
            <person name="Domelevo Entfellner J.-B."/>
        </authorList>
    </citation>
    <scope>NUCLEOTIDE SEQUENCE</scope>
</reference>
<gene>
    <name evidence="1" type="ORF">AYBTSS11_LOCUS20205</name>
</gene>
<protein>
    <submittedName>
        <fullName evidence="1">Uncharacterized protein</fullName>
    </submittedName>
</protein>
<name>A0AA86STJ9_9FABA</name>
<accession>A0AA86STJ9</accession>
<evidence type="ECO:0000313" key="1">
    <source>
        <dbReference type="EMBL" id="CAJ1964238.1"/>
    </source>
</evidence>
<dbReference type="AlphaFoldDB" id="A0AA86STJ9"/>
<proteinExistence type="predicted"/>
<sequence length="76" mass="9250">MNYRCRALRLGHYVVPPPSPRPARLTRGPLHLEPLHYLDDLLPNPFYVWSCIRDYEDLWLNLLLVYLKLRENRTRY</sequence>
<keyword evidence="2" id="KW-1185">Reference proteome</keyword>
<evidence type="ECO:0000313" key="2">
    <source>
        <dbReference type="Proteomes" id="UP001189624"/>
    </source>
</evidence>
<dbReference type="EMBL" id="OY731403">
    <property type="protein sequence ID" value="CAJ1964238.1"/>
    <property type="molecule type" value="Genomic_DNA"/>
</dbReference>
<dbReference type="Gramene" id="rna-AYBTSS11_LOCUS20205">
    <property type="protein sequence ID" value="CAJ1964238.1"/>
    <property type="gene ID" value="gene-AYBTSS11_LOCUS20205"/>
</dbReference>
<organism evidence="1 2">
    <name type="scientific">Sphenostylis stenocarpa</name>
    <dbReference type="NCBI Taxonomy" id="92480"/>
    <lineage>
        <taxon>Eukaryota</taxon>
        <taxon>Viridiplantae</taxon>
        <taxon>Streptophyta</taxon>
        <taxon>Embryophyta</taxon>
        <taxon>Tracheophyta</taxon>
        <taxon>Spermatophyta</taxon>
        <taxon>Magnoliopsida</taxon>
        <taxon>eudicotyledons</taxon>
        <taxon>Gunneridae</taxon>
        <taxon>Pentapetalae</taxon>
        <taxon>rosids</taxon>
        <taxon>fabids</taxon>
        <taxon>Fabales</taxon>
        <taxon>Fabaceae</taxon>
        <taxon>Papilionoideae</taxon>
        <taxon>50 kb inversion clade</taxon>
        <taxon>NPAAA clade</taxon>
        <taxon>indigoferoid/millettioid clade</taxon>
        <taxon>Phaseoleae</taxon>
        <taxon>Sphenostylis</taxon>
    </lineage>
</organism>